<evidence type="ECO:0000313" key="2">
    <source>
        <dbReference type="EMBL" id="CDR00720.1"/>
    </source>
</evidence>
<feature type="domain" description="Integrase core" evidence="1">
    <location>
        <begin position="2"/>
        <end position="61"/>
    </location>
</feature>
<dbReference type="PaxDb" id="8022-A0A060ZHV1"/>
<dbReference type="EMBL" id="FR960062">
    <property type="protein sequence ID" value="CDR00720.1"/>
    <property type="molecule type" value="Genomic_DNA"/>
</dbReference>
<name>A0A060ZHV1_ONCMY</name>
<feature type="non-terminal residue" evidence="2">
    <location>
        <position position="1"/>
    </location>
</feature>
<dbReference type="PANTHER" id="PTHR46791">
    <property type="entry name" value="EXPRESSED PROTEIN"/>
    <property type="match status" value="1"/>
</dbReference>
<dbReference type="Pfam" id="PF24764">
    <property type="entry name" value="rva_4"/>
    <property type="match status" value="1"/>
</dbReference>
<reference evidence="2" key="1">
    <citation type="journal article" date="2014" name="Nat. Commun.">
        <title>The rainbow trout genome provides novel insights into evolution after whole-genome duplication in vertebrates.</title>
        <authorList>
            <person name="Berthelot C."/>
            <person name="Brunet F."/>
            <person name="Chalopin D."/>
            <person name="Juanchich A."/>
            <person name="Bernard M."/>
            <person name="Noel B."/>
            <person name="Bento P."/>
            <person name="Da Silva C."/>
            <person name="Labadie K."/>
            <person name="Alberti A."/>
            <person name="Aury J.M."/>
            <person name="Louis A."/>
            <person name="Dehais P."/>
            <person name="Bardou P."/>
            <person name="Montfort J."/>
            <person name="Klopp C."/>
            <person name="Cabau C."/>
            <person name="Gaspin C."/>
            <person name="Thorgaard G.H."/>
            <person name="Boussaha M."/>
            <person name="Quillet E."/>
            <person name="Guyomard R."/>
            <person name="Galiana D."/>
            <person name="Bobe J."/>
            <person name="Volff J.N."/>
            <person name="Genet C."/>
            <person name="Wincker P."/>
            <person name="Jaillon O."/>
            <person name="Roest Crollius H."/>
            <person name="Guiguen Y."/>
        </authorList>
    </citation>
    <scope>NUCLEOTIDE SEQUENCE [LARGE SCALE GENOMIC DNA]</scope>
</reference>
<dbReference type="AlphaFoldDB" id="A0A060ZHV1"/>
<dbReference type="PANTHER" id="PTHR46791:SF11">
    <property type="entry name" value="INTEGRASE CATALYTIC DOMAIN-CONTAINING PROTEIN"/>
    <property type="match status" value="1"/>
</dbReference>
<dbReference type="STRING" id="8022.A0A060ZHV1"/>
<evidence type="ECO:0000313" key="3">
    <source>
        <dbReference type="Proteomes" id="UP000193380"/>
    </source>
</evidence>
<dbReference type="Proteomes" id="UP000193380">
    <property type="component" value="Unassembled WGS sequence"/>
</dbReference>
<dbReference type="InterPro" id="IPR058913">
    <property type="entry name" value="Integrase_dom_put"/>
</dbReference>
<proteinExistence type="predicted"/>
<evidence type="ECO:0000259" key="1">
    <source>
        <dbReference type="Pfam" id="PF24764"/>
    </source>
</evidence>
<protein>
    <recommendedName>
        <fullName evidence="1">Integrase core domain-containing protein</fullName>
    </recommendedName>
</protein>
<reference evidence="2" key="2">
    <citation type="submission" date="2014-03" db="EMBL/GenBank/DDBJ databases">
        <authorList>
            <person name="Genoscope - CEA"/>
        </authorList>
    </citation>
    <scope>NUCLEOTIDE SEQUENCE</scope>
</reference>
<organism evidence="2 3">
    <name type="scientific">Oncorhynchus mykiss</name>
    <name type="common">Rainbow trout</name>
    <name type="synonym">Salmo gairdneri</name>
    <dbReference type="NCBI Taxonomy" id="8022"/>
    <lineage>
        <taxon>Eukaryota</taxon>
        <taxon>Metazoa</taxon>
        <taxon>Chordata</taxon>
        <taxon>Craniata</taxon>
        <taxon>Vertebrata</taxon>
        <taxon>Euteleostomi</taxon>
        <taxon>Actinopterygii</taxon>
        <taxon>Neopterygii</taxon>
        <taxon>Teleostei</taxon>
        <taxon>Protacanthopterygii</taxon>
        <taxon>Salmoniformes</taxon>
        <taxon>Salmonidae</taxon>
        <taxon>Salmoninae</taxon>
        <taxon>Oncorhynchus</taxon>
    </lineage>
</organism>
<gene>
    <name evidence="2" type="ORF">GSONMT00046562001</name>
</gene>
<accession>A0A060ZHV1</accession>
<sequence>FNIVIFGGIDGFSRKMFYLDTAANNKAANTFGYFMDGVGRNGWPSRERADQGVENVDISRCSLSEEQAVEALLLLKVSITREWNAYGEMFGVL</sequence>